<evidence type="ECO:0000256" key="5">
    <source>
        <dbReference type="ARBA" id="ARBA00022753"/>
    </source>
</evidence>
<dbReference type="InterPro" id="IPR042234">
    <property type="entry name" value="WDFY1/WDFY2"/>
</dbReference>
<dbReference type="PRINTS" id="PR00320">
    <property type="entry name" value="GPROTEINBRPT"/>
</dbReference>
<dbReference type="GO" id="GO:0008270">
    <property type="term" value="F:zinc ion binding"/>
    <property type="evidence" value="ECO:0007669"/>
    <property type="project" value="UniProtKB-KW"/>
</dbReference>
<dbReference type="InterPro" id="IPR036322">
    <property type="entry name" value="WD40_repeat_dom_sf"/>
</dbReference>
<feature type="repeat" description="WD" evidence="9">
    <location>
        <begin position="204"/>
        <end position="237"/>
    </location>
</feature>
<evidence type="ECO:0000256" key="4">
    <source>
        <dbReference type="ARBA" id="ARBA00022737"/>
    </source>
</evidence>
<proteinExistence type="predicted"/>
<dbReference type="PANTHER" id="PTHR46189">
    <property type="entry name" value="LD41958P"/>
    <property type="match status" value="1"/>
</dbReference>
<dbReference type="InterPro" id="IPR011011">
    <property type="entry name" value="Znf_FYVE_PHD"/>
</dbReference>
<dbReference type="InterPro" id="IPR017455">
    <property type="entry name" value="Znf_FYVE-rel"/>
</dbReference>
<keyword evidence="7" id="KW-0862">Zinc</keyword>
<gene>
    <name evidence="12" type="primary">LOC108666941</name>
</gene>
<dbReference type="InterPro" id="IPR013083">
    <property type="entry name" value="Znf_RING/FYVE/PHD"/>
</dbReference>
<dbReference type="InterPro" id="IPR020472">
    <property type="entry name" value="WD40_PAC1"/>
</dbReference>
<dbReference type="OMA" id="EIRCLRW"/>
<dbReference type="Proteomes" id="UP000694843">
    <property type="component" value="Unplaced"/>
</dbReference>
<keyword evidence="2 9" id="KW-0853">WD repeat</keyword>
<dbReference type="GO" id="GO:0005769">
    <property type="term" value="C:early endosome"/>
    <property type="evidence" value="ECO:0007669"/>
    <property type="project" value="UniProtKB-SubCell"/>
</dbReference>
<dbReference type="KEGG" id="hazt:108666941"/>
<evidence type="ECO:0000256" key="9">
    <source>
        <dbReference type="PROSITE-ProRule" id="PRU00221"/>
    </source>
</evidence>
<dbReference type="CTD" id="115825"/>
<dbReference type="SMART" id="SM00320">
    <property type="entry name" value="WD40"/>
    <property type="match status" value="5"/>
</dbReference>
<feature type="domain" description="FYVE-type" evidence="10">
    <location>
        <begin position="290"/>
        <end position="361"/>
    </location>
</feature>
<dbReference type="Pfam" id="PF00400">
    <property type="entry name" value="WD40"/>
    <property type="match status" value="4"/>
</dbReference>
<dbReference type="Gene3D" id="2.130.10.10">
    <property type="entry name" value="YVTN repeat-like/Quinoprotein amine dehydrogenase"/>
    <property type="match status" value="2"/>
</dbReference>
<dbReference type="SUPFAM" id="SSF50978">
    <property type="entry name" value="WD40 repeat-like"/>
    <property type="match status" value="1"/>
</dbReference>
<evidence type="ECO:0000256" key="1">
    <source>
        <dbReference type="ARBA" id="ARBA00004412"/>
    </source>
</evidence>
<keyword evidence="6 8" id="KW-0863">Zinc-finger</keyword>
<evidence type="ECO:0000256" key="6">
    <source>
        <dbReference type="ARBA" id="ARBA00022771"/>
    </source>
</evidence>
<dbReference type="InterPro" id="IPR015943">
    <property type="entry name" value="WD40/YVTN_repeat-like_dom_sf"/>
</dbReference>
<evidence type="ECO:0000256" key="7">
    <source>
        <dbReference type="ARBA" id="ARBA00022833"/>
    </source>
</evidence>
<dbReference type="InterPro" id="IPR019775">
    <property type="entry name" value="WD40_repeat_CS"/>
</dbReference>
<keyword evidence="4" id="KW-0677">Repeat</keyword>
<keyword evidence="3" id="KW-0479">Metal-binding</keyword>
<dbReference type="PROSITE" id="PS50082">
    <property type="entry name" value="WD_REPEATS_2"/>
    <property type="match status" value="3"/>
</dbReference>
<sequence length="414" mass="45611">MAAEIKPMTCAASSQKTLTSEKPNLLSKIDSPGHEVFGVHILSQGRSILSISDDRSVRIWQQRANGQFWPSVCHYLSSPPTSLHYTASSRTLIIGLHNGTVMEFEVAPDENSLNHLRDYLSHQGRVTGVLFSGSHSWILSISRDKFFSFHSTTTGHRLGGYECGGWCSSMEFDAPTSHVFVGDYTGVITMLKLDAGSCTLVTTLRGHTSCVSGLAWDGAAQQLFSGSHDHSVMVWDVGGGKGAAYELQGHTGKVRGLKHCSERRVLVSGGEDGMLVWWDMACSRLVTPEWSESDNCQYCGRPFFWNVKAMINQKQLGLRQHHCRKCGKAVCDSCSSRRTNIPAMGFEFNVRVCERCYETISDQENVASKESLAVFHEAKHPVTAMAVDLECGSLVTVGTDNVIKIWDVKPLLNN</sequence>
<reference evidence="12" key="1">
    <citation type="submission" date="2025-08" db="UniProtKB">
        <authorList>
            <consortium name="RefSeq"/>
        </authorList>
    </citation>
    <scope>IDENTIFICATION</scope>
    <source>
        <tissue evidence="12">Whole organism</tissue>
    </source>
</reference>
<dbReference type="RefSeq" id="XP_018009400.1">
    <property type="nucleotide sequence ID" value="XM_018153911.2"/>
</dbReference>
<dbReference type="Gene3D" id="3.30.40.10">
    <property type="entry name" value="Zinc/RING finger domain, C3HC4 (zinc finger)"/>
    <property type="match status" value="1"/>
</dbReference>
<keyword evidence="5" id="KW-0967">Endosome</keyword>
<comment type="subcellular location">
    <subcellularLocation>
        <location evidence="1">Early endosome</location>
    </subcellularLocation>
</comment>
<dbReference type="GeneID" id="108666941"/>
<feature type="repeat" description="WD" evidence="9">
    <location>
        <begin position="375"/>
        <end position="409"/>
    </location>
</feature>
<dbReference type="SUPFAM" id="SSF57903">
    <property type="entry name" value="FYVE/PHD zinc finger"/>
    <property type="match status" value="1"/>
</dbReference>
<name>A0A8B7N700_HYAAZ</name>
<feature type="repeat" description="WD" evidence="9">
    <location>
        <begin position="247"/>
        <end position="288"/>
    </location>
</feature>
<keyword evidence="11" id="KW-1185">Reference proteome</keyword>
<evidence type="ECO:0000313" key="12">
    <source>
        <dbReference type="RefSeq" id="XP_018009400.1"/>
    </source>
</evidence>
<dbReference type="InterPro" id="IPR001680">
    <property type="entry name" value="WD40_rpt"/>
</dbReference>
<dbReference type="PROSITE" id="PS50178">
    <property type="entry name" value="ZF_FYVE"/>
    <property type="match status" value="1"/>
</dbReference>
<dbReference type="PROSITE" id="PS50294">
    <property type="entry name" value="WD_REPEATS_REGION"/>
    <property type="match status" value="2"/>
</dbReference>
<evidence type="ECO:0000256" key="8">
    <source>
        <dbReference type="PROSITE-ProRule" id="PRU00091"/>
    </source>
</evidence>
<evidence type="ECO:0000256" key="3">
    <source>
        <dbReference type="ARBA" id="ARBA00022723"/>
    </source>
</evidence>
<dbReference type="OrthoDB" id="63070at2759"/>
<dbReference type="Pfam" id="PF01363">
    <property type="entry name" value="FYVE"/>
    <property type="match status" value="1"/>
</dbReference>
<protein>
    <submittedName>
        <fullName evidence="12">WD repeat and FYVE domain-containing protein 2 isoform X1</fullName>
    </submittedName>
</protein>
<evidence type="ECO:0000313" key="11">
    <source>
        <dbReference type="Proteomes" id="UP000694843"/>
    </source>
</evidence>
<dbReference type="InterPro" id="IPR000306">
    <property type="entry name" value="Znf_FYVE"/>
</dbReference>
<dbReference type="CDD" id="cd15718">
    <property type="entry name" value="FYVE_WDFY1_like"/>
    <property type="match status" value="1"/>
</dbReference>
<accession>A0A8B7N700</accession>
<evidence type="ECO:0000259" key="10">
    <source>
        <dbReference type="PROSITE" id="PS50178"/>
    </source>
</evidence>
<dbReference type="PROSITE" id="PS00678">
    <property type="entry name" value="WD_REPEATS_1"/>
    <property type="match status" value="2"/>
</dbReference>
<dbReference type="AlphaFoldDB" id="A0A8B7N700"/>
<dbReference type="SMART" id="SM00064">
    <property type="entry name" value="FYVE"/>
    <property type="match status" value="1"/>
</dbReference>
<dbReference type="PANTHER" id="PTHR46189:SF1">
    <property type="entry name" value="LD41958P"/>
    <property type="match status" value="1"/>
</dbReference>
<organism evidence="11 12">
    <name type="scientific">Hyalella azteca</name>
    <name type="common">Amphipod</name>
    <dbReference type="NCBI Taxonomy" id="294128"/>
    <lineage>
        <taxon>Eukaryota</taxon>
        <taxon>Metazoa</taxon>
        <taxon>Ecdysozoa</taxon>
        <taxon>Arthropoda</taxon>
        <taxon>Crustacea</taxon>
        <taxon>Multicrustacea</taxon>
        <taxon>Malacostraca</taxon>
        <taxon>Eumalacostraca</taxon>
        <taxon>Peracarida</taxon>
        <taxon>Amphipoda</taxon>
        <taxon>Senticaudata</taxon>
        <taxon>Talitrida</taxon>
        <taxon>Talitroidea</taxon>
        <taxon>Hyalellidae</taxon>
        <taxon>Hyalella</taxon>
    </lineage>
</organism>
<dbReference type="FunFam" id="3.30.40.10:FF:000105">
    <property type="entry name" value="WD repeat and FYVE domain-containing protein 2"/>
    <property type="match status" value="1"/>
</dbReference>
<evidence type="ECO:0000256" key="2">
    <source>
        <dbReference type="ARBA" id="ARBA00022574"/>
    </source>
</evidence>